<dbReference type="GeneID" id="11596493"/>
<dbReference type="BioCyc" id="PSP1104324:GJSN-1956-MONOMER"/>
<organism evidence="2 3">
    <name type="scientific">Pyrobaculum ferrireducens</name>
    <dbReference type="NCBI Taxonomy" id="1104324"/>
    <lineage>
        <taxon>Archaea</taxon>
        <taxon>Thermoproteota</taxon>
        <taxon>Thermoprotei</taxon>
        <taxon>Thermoproteales</taxon>
        <taxon>Thermoproteaceae</taxon>
        <taxon>Pyrobaculum</taxon>
    </lineage>
</organism>
<dbReference type="Pfam" id="PF02350">
    <property type="entry name" value="Epimerase_2"/>
    <property type="match status" value="1"/>
</dbReference>
<dbReference type="KEGG" id="pyr:P186_2004"/>
<dbReference type="eggNOG" id="arCOG01392">
    <property type="taxonomic scope" value="Archaea"/>
</dbReference>
<dbReference type="STRING" id="1104324.P186_2004"/>
<dbReference type="EMBL" id="CP003098">
    <property type="protein sequence ID" value="AET33400.1"/>
    <property type="molecule type" value="Genomic_DNA"/>
</dbReference>
<dbReference type="HOGENOM" id="CLU_041674_0_1_2"/>
<proteinExistence type="predicted"/>
<dbReference type="CDD" id="cd03786">
    <property type="entry name" value="GTB_UDP-GlcNAc_2-Epimerase"/>
    <property type="match status" value="1"/>
</dbReference>
<dbReference type="NCBIfam" id="TIGR00236">
    <property type="entry name" value="wecB"/>
    <property type="match status" value="1"/>
</dbReference>
<dbReference type="Gene3D" id="3.40.50.2000">
    <property type="entry name" value="Glycogen Phosphorylase B"/>
    <property type="match status" value="2"/>
</dbReference>
<dbReference type="PANTHER" id="PTHR43174">
    <property type="entry name" value="UDP-N-ACETYLGLUCOSAMINE 2-EPIMERASE"/>
    <property type="match status" value="1"/>
</dbReference>
<dbReference type="RefSeq" id="WP_014289225.1">
    <property type="nucleotide sequence ID" value="NC_016645.1"/>
</dbReference>
<dbReference type="Proteomes" id="UP000005867">
    <property type="component" value="Chromosome"/>
</dbReference>
<evidence type="ECO:0000313" key="3">
    <source>
        <dbReference type="Proteomes" id="UP000005867"/>
    </source>
</evidence>
<dbReference type="InterPro" id="IPR003331">
    <property type="entry name" value="UDP_GlcNAc_Epimerase_2_dom"/>
</dbReference>
<accession>G7VIC0</accession>
<gene>
    <name evidence="2" type="ORF">P186_2004</name>
</gene>
<protein>
    <submittedName>
        <fullName evidence="2">UDP-N-acetylglucosamine 2-epimerase</fullName>
    </submittedName>
</protein>
<dbReference type="InterPro" id="IPR029767">
    <property type="entry name" value="WecB-like"/>
</dbReference>
<dbReference type="SUPFAM" id="SSF53756">
    <property type="entry name" value="UDP-Glycosyltransferase/glycogen phosphorylase"/>
    <property type="match status" value="1"/>
</dbReference>
<feature type="domain" description="UDP-N-acetylglucosamine 2-epimerase" evidence="1">
    <location>
        <begin position="27"/>
        <end position="360"/>
    </location>
</feature>
<evidence type="ECO:0000313" key="2">
    <source>
        <dbReference type="EMBL" id="AET33400.1"/>
    </source>
</evidence>
<name>G7VIC0_9CREN</name>
<dbReference type="PANTHER" id="PTHR43174:SF1">
    <property type="entry name" value="UDP-N-ACETYLGLUCOSAMINE 2-EPIMERASE"/>
    <property type="match status" value="1"/>
</dbReference>
<evidence type="ECO:0000259" key="1">
    <source>
        <dbReference type="Pfam" id="PF02350"/>
    </source>
</evidence>
<reference evidence="2 3" key="1">
    <citation type="journal article" date="2012" name="J. Bacteriol.">
        <title>Complete genome sequence of strain 1860, a crenarchaeon of the genus pyrobaculum able to grow with various electron acceptors.</title>
        <authorList>
            <person name="Mardanov A.V."/>
            <person name="Gumerov V.M."/>
            <person name="Slobodkina G.B."/>
            <person name="Beletsky A.V."/>
            <person name="Bonch-Osmolovskaya E.A."/>
            <person name="Ravin N.V."/>
            <person name="Skryabin K.G."/>
        </authorList>
    </citation>
    <scope>NUCLEOTIDE SEQUENCE [LARGE SCALE GENOMIC DNA]</scope>
    <source>
        <strain evidence="2 3">1860</strain>
    </source>
</reference>
<sequence>MSVLIVVGTRPEIIKMAPVVKRLEGAGIDFVFVHTGQHFDFEMSRVFIEELGLPEPHVGFSLENSSPAAQIGEMMIKLERAVANLGRRLSIMLVQGDTNSMLAAGLTAVKLGIKLGHVEAGLRSFDWRMPEEHNRRMIDHVSDMLFAPTELARRNLLEEGVWGEVFVTGNTVIDAITMYLDKVKEVEAKVLEGVRFGEFGVVTFHRAENVDRLETLRDFVRVLQRSPIPLVFPVHPRTKRRLSEFGLWDVVGSIPHVQLLPPLGYFEFLALMRNCRVVLTDSGGLQEEATHPAIRKPVLVLRMSTERPEAVSAGFARVVGTNPVVVLAELERVLSGGVELPDASPFGDGRAAERIVSIVKSKL</sequence>
<dbReference type="OrthoDB" id="7018at2157"/>
<keyword evidence="3" id="KW-1185">Reference proteome</keyword>
<dbReference type="AlphaFoldDB" id="G7VIC0"/>